<evidence type="ECO:0000313" key="3">
    <source>
        <dbReference type="Proteomes" id="UP001221413"/>
    </source>
</evidence>
<organism evidence="2 3">
    <name type="scientific">Drechslerella dactyloides</name>
    <name type="common">Nematode-trapping fungus</name>
    <name type="synonym">Arthrobotrys dactyloides</name>
    <dbReference type="NCBI Taxonomy" id="74499"/>
    <lineage>
        <taxon>Eukaryota</taxon>
        <taxon>Fungi</taxon>
        <taxon>Dikarya</taxon>
        <taxon>Ascomycota</taxon>
        <taxon>Pezizomycotina</taxon>
        <taxon>Orbiliomycetes</taxon>
        <taxon>Orbiliales</taxon>
        <taxon>Orbiliaceae</taxon>
        <taxon>Drechslerella</taxon>
    </lineage>
</organism>
<keyword evidence="3" id="KW-1185">Reference proteome</keyword>
<feature type="compositionally biased region" description="Polar residues" evidence="1">
    <location>
        <begin position="17"/>
        <end position="26"/>
    </location>
</feature>
<sequence>MSAPASAFGDRPWRQPEAQSGRQASSPFDDAAGAATSGPGAGTRITRPVCPPFQSAAPIRHNAYMYAMIRQ</sequence>
<proteinExistence type="predicted"/>
<evidence type="ECO:0000256" key="1">
    <source>
        <dbReference type="SAM" id="MobiDB-lite"/>
    </source>
</evidence>
<gene>
    <name evidence="2" type="ORF">Dda_0576</name>
</gene>
<feature type="region of interest" description="Disordered" evidence="1">
    <location>
        <begin position="1"/>
        <end position="55"/>
    </location>
</feature>
<evidence type="ECO:0000313" key="2">
    <source>
        <dbReference type="EMBL" id="KAJ6264430.1"/>
    </source>
</evidence>
<comment type="caution">
    <text evidence="2">The sequence shown here is derived from an EMBL/GenBank/DDBJ whole genome shotgun (WGS) entry which is preliminary data.</text>
</comment>
<dbReference type="AlphaFoldDB" id="A0AAD6NNJ1"/>
<accession>A0AAD6NNJ1</accession>
<reference evidence="2" key="1">
    <citation type="submission" date="2023-01" db="EMBL/GenBank/DDBJ databases">
        <title>The chitinases involved in constricting ring structure development in the nematode-trapping fungus Drechslerella dactyloides.</title>
        <authorList>
            <person name="Wang R."/>
            <person name="Zhang L."/>
            <person name="Tang P."/>
            <person name="Li S."/>
            <person name="Liang L."/>
        </authorList>
    </citation>
    <scope>NUCLEOTIDE SEQUENCE</scope>
    <source>
        <strain evidence="2">YMF1.00031</strain>
    </source>
</reference>
<protein>
    <submittedName>
        <fullName evidence="2">Uncharacterized protein</fullName>
    </submittedName>
</protein>
<dbReference type="Proteomes" id="UP001221413">
    <property type="component" value="Unassembled WGS sequence"/>
</dbReference>
<name>A0AAD6NNJ1_DREDA</name>
<dbReference type="EMBL" id="JAQGDS010000001">
    <property type="protein sequence ID" value="KAJ6264430.1"/>
    <property type="molecule type" value="Genomic_DNA"/>
</dbReference>